<dbReference type="PANTHER" id="PTHR11319:SF35">
    <property type="entry name" value="OUTER MEMBRANE PROTEIN PMPC-RELATED"/>
    <property type="match status" value="1"/>
</dbReference>
<organism evidence="2 3">
    <name type="scientific">Cymbomonas tetramitiformis</name>
    <dbReference type="NCBI Taxonomy" id="36881"/>
    <lineage>
        <taxon>Eukaryota</taxon>
        <taxon>Viridiplantae</taxon>
        <taxon>Chlorophyta</taxon>
        <taxon>Pyramimonadophyceae</taxon>
        <taxon>Pyramimonadales</taxon>
        <taxon>Pyramimonadaceae</taxon>
        <taxon>Cymbomonas</taxon>
    </lineage>
</organism>
<feature type="compositionally biased region" description="Pro residues" evidence="1">
    <location>
        <begin position="145"/>
        <end position="162"/>
    </location>
</feature>
<gene>
    <name evidence="2" type="ORF">CYMTET_36192</name>
</gene>
<evidence type="ECO:0000313" key="2">
    <source>
        <dbReference type="EMBL" id="KAK3254596.1"/>
    </source>
</evidence>
<feature type="non-terminal residue" evidence="2">
    <location>
        <position position="509"/>
    </location>
</feature>
<accession>A0AAE0CGF3</accession>
<dbReference type="PANTHER" id="PTHR11319">
    <property type="entry name" value="G PROTEIN-COUPLED RECEPTOR-RELATED"/>
    <property type="match status" value="1"/>
</dbReference>
<evidence type="ECO:0000256" key="1">
    <source>
        <dbReference type="SAM" id="MobiDB-lite"/>
    </source>
</evidence>
<evidence type="ECO:0008006" key="4">
    <source>
        <dbReference type="Google" id="ProtNLM"/>
    </source>
</evidence>
<comment type="caution">
    <text evidence="2">The sequence shown here is derived from an EMBL/GenBank/DDBJ whole genome shotgun (WGS) entry which is preliminary data.</text>
</comment>
<reference evidence="2 3" key="1">
    <citation type="journal article" date="2015" name="Genome Biol. Evol.">
        <title>Comparative Genomics of a Bacterivorous Green Alga Reveals Evolutionary Causalities and Consequences of Phago-Mixotrophic Mode of Nutrition.</title>
        <authorList>
            <person name="Burns J.A."/>
            <person name="Paasch A."/>
            <person name="Narechania A."/>
            <person name="Kim E."/>
        </authorList>
    </citation>
    <scope>NUCLEOTIDE SEQUENCE [LARGE SCALE GENOMIC DNA]</scope>
    <source>
        <strain evidence="2 3">PLY_AMNH</strain>
    </source>
</reference>
<evidence type="ECO:0000313" key="3">
    <source>
        <dbReference type="Proteomes" id="UP001190700"/>
    </source>
</evidence>
<dbReference type="AlphaFoldDB" id="A0AAE0CGF3"/>
<name>A0AAE0CGF3_9CHLO</name>
<dbReference type="SUPFAM" id="SSF51126">
    <property type="entry name" value="Pectin lyase-like"/>
    <property type="match status" value="1"/>
</dbReference>
<dbReference type="InterPro" id="IPR011050">
    <property type="entry name" value="Pectin_lyase_fold/virulence"/>
</dbReference>
<proteinExistence type="predicted"/>
<protein>
    <recommendedName>
        <fullName evidence="4">Right handed beta helix domain-containing protein</fullName>
    </recommendedName>
</protein>
<dbReference type="EMBL" id="LGRX02023385">
    <property type="protein sequence ID" value="KAK3254596.1"/>
    <property type="molecule type" value="Genomic_DNA"/>
</dbReference>
<sequence>MEGCDGCVDDANFTFDVAGAEFTCAEALDQLRWNGLSECSEIAELVQELNLVDDAATADAMEALALEHCAASCGSCSIANEPSGCVDDANFTFDVAGAEFTCAEAWDQPSEVEWRLLRAWQGLLPDSEDVLANLGAAGTPRGNLEPPPTPPTPPMPPTPPPAPPLEVENGTAHIFANSSPEHLKGALETYDVSTIILHNDISLCSLAGSLPRVDRPLHVTGECSSGTCTVDGCNRTAFIYYAREAANKSDLQNFYSVRPLYHARGSLQMRNLTLQNFYSNDSGGVIYAEGGISINITNCVLKNNRARVGAVMYITGTGYAYGPTYVSVTNSVLQDNFGSAAGRAPQNTGGGLLYSGENNIHVLFEQCSLQGNSAESFGGITNLENCTNGGCSVTFHQCDISENSANRESGGVVNIGMCSGGVCSGYCPPCVVQFSGSRVRSAHSSLHGALVAVTLGDDAKAEVAILDNSEIMDSRSVYSPASPAPSPPNPFTHLEPCSSQMLAQRLAER</sequence>
<keyword evidence="3" id="KW-1185">Reference proteome</keyword>
<dbReference type="Proteomes" id="UP001190700">
    <property type="component" value="Unassembled WGS sequence"/>
</dbReference>
<feature type="region of interest" description="Disordered" evidence="1">
    <location>
        <begin position="134"/>
        <end position="162"/>
    </location>
</feature>